<dbReference type="SUPFAM" id="SSF109604">
    <property type="entry name" value="HD-domain/PDEase-like"/>
    <property type="match status" value="1"/>
</dbReference>
<dbReference type="RefSeq" id="WP_118370255.1">
    <property type="nucleotide sequence ID" value="NZ_QROY01000002.1"/>
</dbReference>
<dbReference type="SUPFAM" id="SSF52540">
    <property type="entry name" value="P-loop containing nucleoside triphosphate hydrolases"/>
    <property type="match status" value="1"/>
</dbReference>
<protein>
    <submittedName>
        <fullName evidence="1">HD domain-containing protein</fullName>
    </submittedName>
</protein>
<dbReference type="EMBL" id="QROY01000002">
    <property type="protein sequence ID" value="RHL71066.1"/>
    <property type="molecule type" value="Genomic_DNA"/>
</dbReference>
<evidence type="ECO:0000313" key="1">
    <source>
        <dbReference type="EMBL" id="RHL71066.1"/>
    </source>
</evidence>
<reference evidence="1 2" key="1">
    <citation type="submission" date="2018-08" db="EMBL/GenBank/DDBJ databases">
        <title>A genome reference for cultivated species of the human gut microbiota.</title>
        <authorList>
            <person name="Zou Y."/>
            <person name="Xue W."/>
            <person name="Luo G."/>
        </authorList>
    </citation>
    <scope>NUCLEOTIDE SEQUENCE [LARGE SCALE GENOMIC DNA]</scope>
    <source>
        <strain evidence="1 2">AF36-7BH</strain>
    </source>
</reference>
<sequence length="296" mass="34996">MNKPTLWVMCGLSGSGKSTIATQIANENPNTIIVSSDAIREELTGNYEDQEHNEEVFKIFHNRIRKNLENKKNVIADATNLTMKSRRAIMMKVNGLNVRKVCVIIPKPFEQCKIDNKNREHPVPNEVLDKQIRRFQIPFYEEKFDEIQINVFHKENRLTLGEMFSMMEGFDQKNPHHTMDLYNHSFHTYELFSSKCYPAKYNIAALLHDFGKMYCQTFDENGIAHYYEHHAIGSYLILENLSGIFYENIGDICFLINYHMMPFSWDTDKAKQRWKERFGEYKYKMLLDFNECDRAR</sequence>
<dbReference type="Pfam" id="PF13671">
    <property type="entry name" value="AAA_33"/>
    <property type="match status" value="1"/>
</dbReference>
<dbReference type="Gene3D" id="3.40.50.300">
    <property type="entry name" value="P-loop containing nucleotide triphosphate hydrolases"/>
    <property type="match status" value="1"/>
</dbReference>
<comment type="caution">
    <text evidence="1">The sequence shown here is derived from an EMBL/GenBank/DDBJ whole genome shotgun (WGS) entry which is preliminary data.</text>
</comment>
<dbReference type="AlphaFoldDB" id="A0A415MDZ7"/>
<dbReference type="Proteomes" id="UP000285201">
    <property type="component" value="Unassembled WGS sequence"/>
</dbReference>
<dbReference type="InterPro" id="IPR027417">
    <property type="entry name" value="P-loop_NTPase"/>
</dbReference>
<dbReference type="PANTHER" id="PTHR12435">
    <property type="match status" value="1"/>
</dbReference>
<gene>
    <name evidence="1" type="ORF">DW007_02665</name>
</gene>
<dbReference type="Gene3D" id="1.10.3210.10">
    <property type="entry name" value="Hypothetical protein af1432"/>
    <property type="match status" value="1"/>
</dbReference>
<organism evidence="1 2">
    <name type="scientific">Lachnospira eligens</name>
    <dbReference type="NCBI Taxonomy" id="39485"/>
    <lineage>
        <taxon>Bacteria</taxon>
        <taxon>Bacillati</taxon>
        <taxon>Bacillota</taxon>
        <taxon>Clostridia</taxon>
        <taxon>Lachnospirales</taxon>
        <taxon>Lachnospiraceae</taxon>
        <taxon>Lachnospira</taxon>
    </lineage>
</organism>
<proteinExistence type="predicted"/>
<accession>A0A415MDZ7</accession>
<name>A0A415MDZ7_9FIRM</name>
<evidence type="ECO:0000313" key="2">
    <source>
        <dbReference type="Proteomes" id="UP000285201"/>
    </source>
</evidence>